<gene>
    <name evidence="2" type="ORF">UFOPK2399_01442</name>
</gene>
<proteinExistence type="predicted"/>
<evidence type="ECO:0000256" key="1">
    <source>
        <dbReference type="SAM" id="MobiDB-lite"/>
    </source>
</evidence>
<evidence type="ECO:0000313" key="2">
    <source>
        <dbReference type="EMBL" id="CAB4702409.1"/>
    </source>
</evidence>
<protein>
    <submittedName>
        <fullName evidence="2">Unannotated protein</fullName>
    </submittedName>
</protein>
<organism evidence="2">
    <name type="scientific">freshwater metagenome</name>
    <dbReference type="NCBI Taxonomy" id="449393"/>
    <lineage>
        <taxon>unclassified sequences</taxon>
        <taxon>metagenomes</taxon>
        <taxon>ecological metagenomes</taxon>
    </lineage>
</organism>
<reference evidence="2" key="1">
    <citation type="submission" date="2020-05" db="EMBL/GenBank/DDBJ databases">
        <authorList>
            <person name="Chiriac C."/>
            <person name="Salcher M."/>
            <person name="Ghai R."/>
            <person name="Kavagutti S V."/>
        </authorList>
    </citation>
    <scope>NUCLEOTIDE SEQUENCE</scope>
</reference>
<feature type="region of interest" description="Disordered" evidence="1">
    <location>
        <begin position="138"/>
        <end position="159"/>
    </location>
</feature>
<sequence>MRDRNILITADSFIRADSDHRERGLCLGKPLVHRLLQQKKRREQGKHQVGTALLNDLQARQRLARTTCHDQLAALGTLEARDHITDGLNLVRPERLTVNDLALLAVEELLPVHPALLKTIATDISTIRVSLEHRQRIAAQRVSRGDKQPKRELRPGRGRDEAVDLSLRDMTGIGLRLHRPQLTRVRLSNNIDSDVRAPAPGPVLPQPCSLHLGCVERI</sequence>
<feature type="compositionally biased region" description="Basic and acidic residues" evidence="1">
    <location>
        <begin position="143"/>
        <end position="159"/>
    </location>
</feature>
<accession>A0A6J6PUG0</accession>
<dbReference type="AlphaFoldDB" id="A0A6J6PUG0"/>
<dbReference type="EMBL" id="CAEZXP010000005">
    <property type="protein sequence ID" value="CAB4702409.1"/>
    <property type="molecule type" value="Genomic_DNA"/>
</dbReference>
<name>A0A6J6PUG0_9ZZZZ</name>